<reference evidence="6" key="1">
    <citation type="submission" date="2016-10" db="EMBL/GenBank/DDBJ databases">
        <authorList>
            <person name="Varghese N."/>
            <person name="Submissions S."/>
        </authorList>
    </citation>
    <scope>NUCLEOTIDE SEQUENCE [LARGE SCALE GENOMIC DNA]</scope>
    <source>
        <strain evidence="6">CGMCC 1.11022</strain>
    </source>
</reference>
<dbReference type="SUPFAM" id="SSF46785">
    <property type="entry name" value="Winged helix' DNA-binding domain"/>
    <property type="match status" value="1"/>
</dbReference>
<dbReference type="Pfam" id="PF07702">
    <property type="entry name" value="UTRA"/>
    <property type="match status" value="1"/>
</dbReference>
<accession>A0A1G8YNK9</accession>
<dbReference type="PANTHER" id="PTHR44846">
    <property type="entry name" value="MANNOSYL-D-GLYCERATE TRANSPORT/METABOLISM SYSTEM REPRESSOR MNGR-RELATED"/>
    <property type="match status" value="1"/>
</dbReference>
<dbReference type="SUPFAM" id="SSF64288">
    <property type="entry name" value="Chorismate lyase-like"/>
    <property type="match status" value="1"/>
</dbReference>
<evidence type="ECO:0000313" key="5">
    <source>
        <dbReference type="EMBL" id="SDK03695.1"/>
    </source>
</evidence>
<dbReference type="PANTHER" id="PTHR44846:SF1">
    <property type="entry name" value="MANNOSYL-D-GLYCERATE TRANSPORT_METABOLISM SYSTEM REPRESSOR MNGR-RELATED"/>
    <property type="match status" value="1"/>
</dbReference>
<dbReference type="SMART" id="SM00866">
    <property type="entry name" value="UTRA"/>
    <property type="match status" value="1"/>
</dbReference>
<protein>
    <submittedName>
        <fullName evidence="5">GntR family transcriptional regulator</fullName>
    </submittedName>
</protein>
<feature type="domain" description="HTH gntR-type" evidence="4">
    <location>
        <begin position="10"/>
        <end position="78"/>
    </location>
</feature>
<dbReference type="GO" id="GO:0003677">
    <property type="term" value="F:DNA binding"/>
    <property type="evidence" value="ECO:0007669"/>
    <property type="project" value="UniProtKB-KW"/>
</dbReference>
<dbReference type="Proteomes" id="UP000198894">
    <property type="component" value="Unassembled WGS sequence"/>
</dbReference>
<dbReference type="InterPro" id="IPR028978">
    <property type="entry name" value="Chorismate_lyase_/UTRA_dom_sf"/>
</dbReference>
<keyword evidence="2" id="KW-0238">DNA-binding</keyword>
<dbReference type="InterPro" id="IPR036388">
    <property type="entry name" value="WH-like_DNA-bd_sf"/>
</dbReference>
<dbReference type="Pfam" id="PF00392">
    <property type="entry name" value="GntR"/>
    <property type="match status" value="1"/>
</dbReference>
<dbReference type="Gene3D" id="3.40.1410.10">
    <property type="entry name" value="Chorismate lyase-like"/>
    <property type="match status" value="1"/>
</dbReference>
<dbReference type="InterPro" id="IPR036390">
    <property type="entry name" value="WH_DNA-bd_sf"/>
</dbReference>
<name>A0A1G8YNK9_9HYPH</name>
<dbReference type="EMBL" id="FNEE01000011">
    <property type="protein sequence ID" value="SDK03695.1"/>
    <property type="molecule type" value="Genomic_DNA"/>
</dbReference>
<dbReference type="InterPro" id="IPR050679">
    <property type="entry name" value="Bact_HTH_transcr_reg"/>
</dbReference>
<dbReference type="SMART" id="SM00345">
    <property type="entry name" value="HTH_GNTR"/>
    <property type="match status" value="1"/>
</dbReference>
<keyword evidence="3" id="KW-0804">Transcription</keyword>
<dbReference type="GO" id="GO:0003700">
    <property type="term" value="F:DNA-binding transcription factor activity"/>
    <property type="evidence" value="ECO:0007669"/>
    <property type="project" value="InterPro"/>
</dbReference>
<gene>
    <name evidence="5" type="ORF">SAMN05428953_11117</name>
</gene>
<keyword evidence="6" id="KW-1185">Reference proteome</keyword>
<organism evidence="5 6">
    <name type="scientific">Mesorhizobium muleiense</name>
    <dbReference type="NCBI Taxonomy" id="1004279"/>
    <lineage>
        <taxon>Bacteria</taxon>
        <taxon>Pseudomonadati</taxon>
        <taxon>Pseudomonadota</taxon>
        <taxon>Alphaproteobacteria</taxon>
        <taxon>Hyphomicrobiales</taxon>
        <taxon>Phyllobacteriaceae</taxon>
        <taxon>Mesorhizobium</taxon>
    </lineage>
</organism>
<dbReference type="CDD" id="cd07377">
    <property type="entry name" value="WHTH_GntR"/>
    <property type="match status" value="1"/>
</dbReference>
<sequence>MTTSRNAYALPMHQKVSEMLIREIAAGRMIEGEKLPPERDMAAGLGIAVGTLRKALGDLERKGLLSRIQGSGNYVRSQPDVASVYSMFRLELLEGGGLPTARVLSVDRLAKPMDLPVFGSSSEAHRIRRLRSLSGKPAALEEIWLDGARVETVAIEELSDSLYLYYRKALGFWILRAEDRVGVGQVPGWALPEFGLAPGAAAGFIERTGWMQDGASAEFSRTWFDHGVARYVARLR</sequence>
<evidence type="ECO:0000313" key="6">
    <source>
        <dbReference type="Proteomes" id="UP000198894"/>
    </source>
</evidence>
<dbReference type="InterPro" id="IPR000524">
    <property type="entry name" value="Tscrpt_reg_HTH_GntR"/>
</dbReference>
<evidence type="ECO:0000256" key="1">
    <source>
        <dbReference type="ARBA" id="ARBA00023015"/>
    </source>
</evidence>
<dbReference type="PROSITE" id="PS50949">
    <property type="entry name" value="HTH_GNTR"/>
    <property type="match status" value="1"/>
</dbReference>
<dbReference type="GO" id="GO:0045892">
    <property type="term" value="P:negative regulation of DNA-templated transcription"/>
    <property type="evidence" value="ECO:0007669"/>
    <property type="project" value="TreeGrafter"/>
</dbReference>
<evidence type="ECO:0000259" key="4">
    <source>
        <dbReference type="PROSITE" id="PS50949"/>
    </source>
</evidence>
<evidence type="ECO:0000256" key="3">
    <source>
        <dbReference type="ARBA" id="ARBA00023163"/>
    </source>
</evidence>
<keyword evidence="1" id="KW-0805">Transcription regulation</keyword>
<dbReference type="AlphaFoldDB" id="A0A1G8YNK9"/>
<proteinExistence type="predicted"/>
<dbReference type="InterPro" id="IPR011663">
    <property type="entry name" value="UTRA"/>
</dbReference>
<evidence type="ECO:0000256" key="2">
    <source>
        <dbReference type="ARBA" id="ARBA00023125"/>
    </source>
</evidence>
<dbReference type="Gene3D" id="1.10.10.10">
    <property type="entry name" value="Winged helix-like DNA-binding domain superfamily/Winged helix DNA-binding domain"/>
    <property type="match status" value="1"/>
</dbReference>